<dbReference type="AlphaFoldDB" id="A0A0F9CZA6"/>
<dbReference type="PANTHER" id="PTHR48207:SF3">
    <property type="entry name" value="SUCCINATE--HYDROXYMETHYLGLUTARATE COA-TRANSFERASE"/>
    <property type="match status" value="1"/>
</dbReference>
<dbReference type="PANTHER" id="PTHR48207">
    <property type="entry name" value="SUCCINATE--HYDROXYMETHYLGLUTARATE COA-TRANSFERASE"/>
    <property type="match status" value="1"/>
</dbReference>
<protein>
    <recommendedName>
        <fullName evidence="3">CoA transferase</fullName>
    </recommendedName>
</protein>
<dbReference type="Pfam" id="PF02515">
    <property type="entry name" value="CoA_transf_3"/>
    <property type="match status" value="1"/>
</dbReference>
<accession>A0A0F9CZA6</accession>
<gene>
    <name evidence="2" type="ORF">LCGC14_2342290</name>
</gene>
<sequence>MEAALQGVRVLDLTRALAGPYATMLLGDLGAEVIKIEPPGSREDSDDPLSYKGMHFYFLSVNRNKKSLALDITKPQGRELLYDLVRASDVMFDNFRPAVPGRLGVDYETLSAINPRIICTSITGFGSVGPYRDRPAYDLCIQAMSGAVSVTGNPGERPVRNGIAVADQGAAFTAVAGTIAALLQRERTGVGQKVETSLLESTIYQLAYEVALHTVAGVTLKNVGSSHVVALPYGIYGTKDGFVAIAAPFRFEALCCAIDRVDLLQDERFDKMGKLAKNREALDKELLKAFRDRTTDEWLRRLEEADVPCAPVYDIAEAISHPQVKAAEMIVPVPHARGGDIQLVGNPIHLSQTPEAQRRSYAIADNKIALNAGWDEKLLAAELIDLEAYGFDLDLTGFDAEEILALTASQEASNGETPAD</sequence>
<organism evidence="2">
    <name type="scientific">marine sediment metagenome</name>
    <dbReference type="NCBI Taxonomy" id="412755"/>
    <lineage>
        <taxon>unclassified sequences</taxon>
        <taxon>metagenomes</taxon>
        <taxon>ecological metagenomes</taxon>
    </lineage>
</organism>
<feature type="non-terminal residue" evidence="2">
    <location>
        <position position="420"/>
    </location>
</feature>
<evidence type="ECO:0008006" key="3">
    <source>
        <dbReference type="Google" id="ProtNLM"/>
    </source>
</evidence>
<name>A0A0F9CZA6_9ZZZZ</name>
<dbReference type="GO" id="GO:0008410">
    <property type="term" value="F:CoA-transferase activity"/>
    <property type="evidence" value="ECO:0007669"/>
    <property type="project" value="TreeGrafter"/>
</dbReference>
<evidence type="ECO:0000256" key="1">
    <source>
        <dbReference type="ARBA" id="ARBA00022679"/>
    </source>
</evidence>
<keyword evidence="1" id="KW-0808">Transferase</keyword>
<dbReference type="Gene3D" id="3.40.50.10540">
    <property type="entry name" value="Crotonobetainyl-coa:carnitine coa-transferase, domain 1"/>
    <property type="match status" value="1"/>
</dbReference>
<dbReference type="InterPro" id="IPR050483">
    <property type="entry name" value="CoA-transferase_III_domain"/>
</dbReference>
<reference evidence="2" key="1">
    <citation type="journal article" date="2015" name="Nature">
        <title>Complex archaea that bridge the gap between prokaryotes and eukaryotes.</title>
        <authorList>
            <person name="Spang A."/>
            <person name="Saw J.H."/>
            <person name="Jorgensen S.L."/>
            <person name="Zaremba-Niedzwiedzka K."/>
            <person name="Martijn J."/>
            <person name="Lind A.E."/>
            <person name="van Eijk R."/>
            <person name="Schleper C."/>
            <person name="Guy L."/>
            <person name="Ettema T.J."/>
        </authorList>
    </citation>
    <scope>NUCLEOTIDE SEQUENCE</scope>
</reference>
<dbReference type="InterPro" id="IPR023606">
    <property type="entry name" value="CoA-Trfase_III_dom_1_sf"/>
</dbReference>
<evidence type="ECO:0000313" key="2">
    <source>
        <dbReference type="EMBL" id="KKL46766.1"/>
    </source>
</evidence>
<comment type="caution">
    <text evidence="2">The sequence shown here is derived from an EMBL/GenBank/DDBJ whole genome shotgun (WGS) entry which is preliminary data.</text>
</comment>
<dbReference type="Gene3D" id="3.30.1540.10">
    <property type="entry name" value="formyl-coa transferase, domain 3"/>
    <property type="match status" value="1"/>
</dbReference>
<dbReference type="SUPFAM" id="SSF89796">
    <property type="entry name" value="CoA-transferase family III (CaiB/BaiF)"/>
    <property type="match status" value="1"/>
</dbReference>
<dbReference type="EMBL" id="LAZR01033915">
    <property type="protein sequence ID" value="KKL46766.1"/>
    <property type="molecule type" value="Genomic_DNA"/>
</dbReference>
<proteinExistence type="predicted"/>
<dbReference type="InterPro" id="IPR003673">
    <property type="entry name" value="CoA-Trfase_fam_III"/>
</dbReference>
<dbReference type="InterPro" id="IPR044855">
    <property type="entry name" value="CoA-Trfase_III_dom3_sf"/>
</dbReference>